<feature type="domain" description="Major facilitator superfamily (MFS) profile" evidence="7">
    <location>
        <begin position="52"/>
        <end position="520"/>
    </location>
</feature>
<evidence type="ECO:0000256" key="2">
    <source>
        <dbReference type="ARBA" id="ARBA00022692"/>
    </source>
</evidence>
<dbReference type="GO" id="GO:0022857">
    <property type="term" value="F:transmembrane transporter activity"/>
    <property type="evidence" value="ECO:0007669"/>
    <property type="project" value="InterPro"/>
</dbReference>
<evidence type="ECO:0000259" key="7">
    <source>
        <dbReference type="PROSITE" id="PS50850"/>
    </source>
</evidence>
<feature type="transmembrane region" description="Helical" evidence="6">
    <location>
        <begin position="312"/>
        <end position="333"/>
    </location>
</feature>
<feature type="transmembrane region" description="Helical" evidence="6">
    <location>
        <begin position="182"/>
        <end position="201"/>
    </location>
</feature>
<dbReference type="InterPro" id="IPR011701">
    <property type="entry name" value="MFS"/>
</dbReference>
<feature type="transmembrane region" description="Helical" evidence="6">
    <location>
        <begin position="424"/>
        <end position="450"/>
    </location>
</feature>
<feature type="region of interest" description="Disordered" evidence="5">
    <location>
        <begin position="1"/>
        <end position="37"/>
    </location>
</feature>
<dbReference type="PANTHER" id="PTHR23502:SF50">
    <property type="entry name" value="TRANSPORTER, PUTATIVE (AFU_ORTHOLOGUE AFUA_5G00430)-RELATED"/>
    <property type="match status" value="1"/>
</dbReference>
<proteinExistence type="predicted"/>
<dbReference type="Proteomes" id="UP001148299">
    <property type="component" value="Unassembled WGS sequence"/>
</dbReference>
<reference evidence="8" key="2">
    <citation type="journal article" date="2023" name="IMA Fungus">
        <title>Comparative genomic study of the Penicillium genus elucidates a diverse pangenome and 15 lateral gene transfer events.</title>
        <authorList>
            <person name="Petersen C."/>
            <person name="Sorensen T."/>
            <person name="Nielsen M.R."/>
            <person name="Sondergaard T.E."/>
            <person name="Sorensen J.L."/>
            <person name="Fitzpatrick D.A."/>
            <person name="Frisvad J.C."/>
            <person name="Nielsen K.L."/>
        </authorList>
    </citation>
    <scope>NUCLEOTIDE SEQUENCE</scope>
    <source>
        <strain evidence="8">IBT 35675</strain>
    </source>
</reference>
<evidence type="ECO:0000256" key="1">
    <source>
        <dbReference type="ARBA" id="ARBA00004141"/>
    </source>
</evidence>
<organism evidence="8 9">
    <name type="scientific">Penicillium brevicompactum</name>
    <dbReference type="NCBI Taxonomy" id="5074"/>
    <lineage>
        <taxon>Eukaryota</taxon>
        <taxon>Fungi</taxon>
        <taxon>Dikarya</taxon>
        <taxon>Ascomycota</taxon>
        <taxon>Pezizomycotina</taxon>
        <taxon>Eurotiomycetes</taxon>
        <taxon>Eurotiomycetidae</taxon>
        <taxon>Eurotiales</taxon>
        <taxon>Aspergillaceae</taxon>
        <taxon>Penicillium</taxon>
    </lineage>
</organism>
<evidence type="ECO:0000256" key="4">
    <source>
        <dbReference type="ARBA" id="ARBA00023136"/>
    </source>
</evidence>
<feature type="transmembrane region" description="Helical" evidence="6">
    <location>
        <begin position="497"/>
        <end position="519"/>
    </location>
</feature>
<feature type="transmembrane region" description="Helical" evidence="6">
    <location>
        <begin position="54"/>
        <end position="75"/>
    </location>
</feature>
<evidence type="ECO:0000256" key="6">
    <source>
        <dbReference type="SAM" id="Phobius"/>
    </source>
</evidence>
<feature type="transmembrane region" description="Helical" evidence="6">
    <location>
        <begin position="143"/>
        <end position="170"/>
    </location>
</feature>
<feature type="transmembrane region" description="Helical" evidence="6">
    <location>
        <begin position="207"/>
        <end position="227"/>
    </location>
</feature>
<keyword evidence="9" id="KW-1185">Reference proteome</keyword>
<dbReference type="InterPro" id="IPR020846">
    <property type="entry name" value="MFS_dom"/>
</dbReference>
<reference evidence="8" key="1">
    <citation type="submission" date="2022-12" db="EMBL/GenBank/DDBJ databases">
        <authorList>
            <person name="Petersen C."/>
        </authorList>
    </citation>
    <scope>NUCLEOTIDE SEQUENCE</scope>
    <source>
        <strain evidence="8">IBT 35675</strain>
    </source>
</reference>
<evidence type="ECO:0000313" key="8">
    <source>
        <dbReference type="EMBL" id="KAJ5367205.1"/>
    </source>
</evidence>
<dbReference type="Pfam" id="PF07690">
    <property type="entry name" value="MFS_1"/>
    <property type="match status" value="1"/>
</dbReference>
<keyword evidence="3 6" id="KW-1133">Transmembrane helix</keyword>
<feature type="region of interest" description="Disordered" evidence="5">
    <location>
        <begin position="244"/>
        <end position="275"/>
    </location>
</feature>
<name>A0A9W9RVM9_PENBR</name>
<dbReference type="EMBL" id="JAPZBR010000001">
    <property type="protein sequence ID" value="KAJ5367205.1"/>
    <property type="molecule type" value="Genomic_DNA"/>
</dbReference>
<comment type="subcellular location">
    <subcellularLocation>
        <location evidence="1">Membrane</location>
        <topology evidence="1">Multi-pass membrane protein</topology>
    </subcellularLocation>
</comment>
<dbReference type="PROSITE" id="PS50850">
    <property type="entry name" value="MFS"/>
    <property type="match status" value="1"/>
</dbReference>
<sequence length="547" mass="60542">MSANDYLNFPPGTHILDDRDTSRNGKKGIILNPTPSNDPEDPLNWTTLRKTVNFGLTCTYVLFTFVLLDIGVVAWSIYTDVLHLSWSTLNQAGGASYAGLAIGCLFFIPCVHKFGRRPLYLISALIQFACAIWYAKFKSAGEMIVIGLLAGLGGSVSEAIVMITVVDLFFVHQRARMNGIFLFMQSLGTLGGPIAAGYIIVSINWRWMWWITAIVLGANLLLVLFFFEESKYVPRSMSTGHKISKKSEVADTNGASSDNGDQSNSSGDLPSDSNVVEAQTYPRKTYFQRLALVTKTDVPILQKLYRPLVAPFLFPAVSFAAIQYGVIQALFSATTSTGNDRLKLPPYSFKPNAIGLFNLGGFIGAFLATFTVAFLSDWLVVWQSRRNNGIFEPEMRLWLLFPAIICTSISSWVFGIGLEQGWHWIILAVGNAIFGFGFMITGDMALTYLTDCYPLPAQQIQILNDTLISVVFIRNALAMVIRFALTPWITGMGVQNAFILIGVLSLVTMVMPALLMLCGKRARIHTAQKYMEYAAHQVSQRSDLQRT</sequence>
<evidence type="ECO:0000256" key="3">
    <source>
        <dbReference type="ARBA" id="ARBA00022989"/>
    </source>
</evidence>
<gene>
    <name evidence="8" type="ORF">N7541_001146</name>
</gene>
<feature type="transmembrane region" description="Helical" evidence="6">
    <location>
        <begin position="353"/>
        <end position="376"/>
    </location>
</feature>
<feature type="transmembrane region" description="Helical" evidence="6">
    <location>
        <begin position="95"/>
        <end position="112"/>
    </location>
</feature>
<feature type="transmembrane region" description="Helical" evidence="6">
    <location>
        <begin position="397"/>
        <end position="418"/>
    </location>
</feature>
<evidence type="ECO:0000256" key="5">
    <source>
        <dbReference type="SAM" id="MobiDB-lite"/>
    </source>
</evidence>
<evidence type="ECO:0000313" key="9">
    <source>
        <dbReference type="Proteomes" id="UP001148299"/>
    </source>
</evidence>
<feature type="transmembrane region" description="Helical" evidence="6">
    <location>
        <begin position="119"/>
        <end position="137"/>
    </location>
</feature>
<accession>A0A9W9RVM9</accession>
<comment type="caution">
    <text evidence="8">The sequence shown here is derived from an EMBL/GenBank/DDBJ whole genome shotgun (WGS) entry which is preliminary data.</text>
</comment>
<protein>
    <submittedName>
        <fullName evidence="8">Major facilitator superfamily domain general substrate transporter</fullName>
    </submittedName>
</protein>
<dbReference type="SUPFAM" id="SSF103473">
    <property type="entry name" value="MFS general substrate transporter"/>
    <property type="match status" value="1"/>
</dbReference>
<dbReference type="Gene3D" id="1.20.1250.20">
    <property type="entry name" value="MFS general substrate transporter like domains"/>
    <property type="match status" value="1"/>
</dbReference>
<dbReference type="AlphaFoldDB" id="A0A9W9RVM9"/>
<feature type="transmembrane region" description="Helical" evidence="6">
    <location>
        <begin position="462"/>
        <end position="485"/>
    </location>
</feature>
<keyword evidence="2 6" id="KW-0812">Transmembrane</keyword>
<keyword evidence="4 6" id="KW-0472">Membrane</keyword>
<dbReference type="InterPro" id="IPR036259">
    <property type="entry name" value="MFS_trans_sf"/>
</dbReference>
<dbReference type="GO" id="GO:0005886">
    <property type="term" value="C:plasma membrane"/>
    <property type="evidence" value="ECO:0007669"/>
    <property type="project" value="TreeGrafter"/>
</dbReference>
<feature type="compositionally biased region" description="Low complexity" evidence="5">
    <location>
        <begin position="253"/>
        <end position="268"/>
    </location>
</feature>
<dbReference type="PANTHER" id="PTHR23502">
    <property type="entry name" value="MAJOR FACILITATOR SUPERFAMILY"/>
    <property type="match status" value="1"/>
</dbReference>